<dbReference type="PANTHER" id="PTHR33676:SF15">
    <property type="entry name" value="OS02G0674233 PROTEIN"/>
    <property type="match status" value="1"/>
</dbReference>
<accession>A0AAD6P6F7</accession>
<comment type="caution">
    <text evidence="2">The sequence shown here is derived from an EMBL/GenBank/DDBJ whole genome shotgun (WGS) entry which is preliminary data.</text>
</comment>
<dbReference type="Proteomes" id="UP001162972">
    <property type="component" value="Chromosome 12"/>
</dbReference>
<gene>
    <name evidence="2" type="ORF">OIU84_001140</name>
</gene>
<evidence type="ECO:0000313" key="2">
    <source>
        <dbReference type="EMBL" id="KAJ6417703.1"/>
    </source>
</evidence>
<sequence>MLLVIDTIDETPKNHLEVATGARESPALKSVSRPVILTALFSGGMDPNMPKNNSTTKQHWTDEKHLHFLKSMEASFVRTFLENNGRFLRLDRYLPDSSESTLDLNSQRRKKHGTPVGSLRIRMEGRVGKRSTRRSASHHKHYEPSQDQACEVESFLLFDHDQMDWKGFAVTRST</sequence>
<organism evidence="2 3">
    <name type="scientific">Salix udensis</name>
    <dbReference type="NCBI Taxonomy" id="889485"/>
    <lineage>
        <taxon>Eukaryota</taxon>
        <taxon>Viridiplantae</taxon>
        <taxon>Streptophyta</taxon>
        <taxon>Embryophyta</taxon>
        <taxon>Tracheophyta</taxon>
        <taxon>Spermatophyta</taxon>
        <taxon>Magnoliopsida</taxon>
        <taxon>eudicotyledons</taxon>
        <taxon>Gunneridae</taxon>
        <taxon>Pentapetalae</taxon>
        <taxon>rosids</taxon>
        <taxon>fabids</taxon>
        <taxon>Malpighiales</taxon>
        <taxon>Salicaceae</taxon>
        <taxon>Saliceae</taxon>
        <taxon>Salix</taxon>
    </lineage>
</organism>
<protein>
    <submittedName>
        <fullName evidence="2">Uncharacterized protein</fullName>
    </submittedName>
</protein>
<dbReference type="AlphaFoldDB" id="A0AAD6P6F7"/>
<feature type="region of interest" description="Disordered" evidence="1">
    <location>
        <begin position="126"/>
        <end position="145"/>
    </location>
</feature>
<dbReference type="PANTHER" id="PTHR33676">
    <property type="entry name" value="COLD REGULATED PROTEIN 27"/>
    <property type="match status" value="1"/>
</dbReference>
<proteinExistence type="predicted"/>
<dbReference type="EMBL" id="JAPFFJ010000010">
    <property type="protein sequence ID" value="KAJ6417703.1"/>
    <property type="molecule type" value="Genomic_DNA"/>
</dbReference>
<name>A0AAD6P6F7_9ROSI</name>
<dbReference type="GO" id="GO:0042752">
    <property type="term" value="P:regulation of circadian rhythm"/>
    <property type="evidence" value="ECO:0007669"/>
    <property type="project" value="InterPro"/>
</dbReference>
<feature type="compositionally biased region" description="Basic residues" evidence="1">
    <location>
        <begin position="128"/>
        <end position="141"/>
    </location>
</feature>
<keyword evidence="3" id="KW-1185">Reference proteome</keyword>
<evidence type="ECO:0000313" key="3">
    <source>
        <dbReference type="Proteomes" id="UP001162972"/>
    </source>
</evidence>
<dbReference type="GO" id="GO:0009409">
    <property type="term" value="P:response to cold"/>
    <property type="evidence" value="ECO:0007669"/>
    <property type="project" value="InterPro"/>
</dbReference>
<evidence type="ECO:0000256" key="1">
    <source>
        <dbReference type="SAM" id="MobiDB-lite"/>
    </source>
</evidence>
<dbReference type="InterPro" id="IPR044678">
    <property type="entry name" value="COR27/28"/>
</dbReference>
<reference evidence="2 3" key="1">
    <citation type="journal article" date="2023" name="Int. J. Mol. Sci.">
        <title>De Novo Assembly and Annotation of 11 Diverse Shrub Willow (Salix) Genomes Reveals Novel Gene Organization in Sex-Linked Regions.</title>
        <authorList>
            <person name="Hyden B."/>
            <person name="Feng K."/>
            <person name="Yates T.B."/>
            <person name="Jawdy S."/>
            <person name="Cereghino C."/>
            <person name="Smart L.B."/>
            <person name="Muchero W."/>
        </authorList>
    </citation>
    <scope>NUCLEOTIDE SEQUENCE [LARGE SCALE GENOMIC DNA]</scope>
    <source>
        <tissue evidence="2">Shoot tip</tissue>
    </source>
</reference>